<sequence length="1111" mass="116962">MTIQIKNKAIPSSPRSKNYPTGAIVSVSPGGGSGVTSNGGGSNVTILGKDDLRSATDLNVFSSLRTLAEILSIIVTKDDTETKLTDSNVLSSLRVSTELDTIKEKVKEAIESLKDLYLSKTAPDETQFLIKLLGGLTVDNGLDVTKGISTDTLTATTTATQILNVFDKLIAKSAAFSDDVTVSKKMTTLNLLVQKVAEIHDLSVSHVATLMGTIVKDYISSESFVSGLGGEGMKIYKAVTGDWNMEIDNLTVRKIFSIFELVVQKITHQGGMVIRSAAGGKLTKVTDGGSYWKCEHDSTDDFIRDDQIICQSFTGTSTKRYWRLVTSAGAGYFNLSKTDCEQGSGAPEVGDDVAVLGNRTNITRQKAQIDCAVGDFAPYRDDYDGINSYSLVGRLITRTGNLNGITDAVFGVLIGSGLYGTNVYLKGTFVLHSGKKIEEVIDDVKNDLNGRITDVETNFEIREGQISSKIKEVNIAVSNAKQSETNASSSAISAGVSANNASKSATDAQGAATNAGKILEEVTLKESSVTQTAGEISTKVTEVNKKVTEANTAATNAKNSATSASGSAGTASGKAGEAANSAANAKQSADNAAKVLEDVTLKESSIAQTAGNITLQVTEVTKKVVEANIAATTASTKAAEASTSAGTASTRAGEASTSATNAKNSASTASTKAGEASTSATNAKKSADSAAAKLTAISQKESSINQTASSITLQVKEVTTKANEAANSATTAATKAGEAASSATNAAKSATDAKALLDNVDGKYVTKTVYDSGIKVLSDSIALKVSQASFNTLGIRVSSAESTISQHTTQISLKASQTDLTALGTRVSSAEAKITSEAINLTVKSQTETIANSVTSALQNRIVETGIDITNKRITVKADTFRVQDTLGNAIAIFKTNTAGKPILKAENIDVDNLTAKKLDGAIGSFKKLTANNSNGEEAGSITFGDTANTKSSLNIDFATTWVGGDLYQQGYNSVEGRSWRFYASDIWCRGEFGHRVMTKIEVSANYDSNFNVRLYGYGTDTNVDKYPQSGQPIDCVIMKGRGNNVLRICSSAEYKKVTVVNNSDYPKRVIYNQPNSLAYTIEAWGFRTFVTAGIATTSSPYNVNNLYILK</sequence>
<proteinExistence type="predicted"/>
<dbReference type="Proteomes" id="UP000284431">
    <property type="component" value="Unassembled WGS sequence"/>
</dbReference>
<dbReference type="AlphaFoldDB" id="A0A413JCM4"/>
<dbReference type="InterPro" id="IPR004089">
    <property type="entry name" value="MCPsignal_dom"/>
</dbReference>
<evidence type="ECO:0000313" key="5">
    <source>
        <dbReference type="Proteomes" id="UP000284431"/>
    </source>
</evidence>
<dbReference type="GO" id="GO:0007165">
    <property type="term" value="P:signal transduction"/>
    <property type="evidence" value="ECO:0007669"/>
    <property type="project" value="UniProtKB-KW"/>
</dbReference>
<dbReference type="EMBL" id="QSCS01000002">
    <property type="protein sequence ID" value="RGY29548.1"/>
    <property type="molecule type" value="Genomic_DNA"/>
</dbReference>
<protein>
    <recommendedName>
        <fullName evidence="3">Methyl-accepting transducer domain-containing protein</fullName>
    </recommendedName>
</protein>
<feature type="region of interest" description="Disordered" evidence="2">
    <location>
        <begin position="633"/>
        <end position="685"/>
    </location>
</feature>
<gene>
    <name evidence="4" type="ORF">DXA49_01835</name>
</gene>
<dbReference type="PROSITE" id="PS50111">
    <property type="entry name" value="CHEMOTAXIS_TRANSDUC_2"/>
    <property type="match status" value="1"/>
</dbReference>
<reference evidence="4 5" key="1">
    <citation type="submission" date="2018-08" db="EMBL/GenBank/DDBJ databases">
        <title>A genome reference for cultivated species of the human gut microbiota.</title>
        <authorList>
            <person name="Zou Y."/>
            <person name="Xue W."/>
            <person name="Luo G."/>
        </authorList>
    </citation>
    <scope>NUCLEOTIDE SEQUENCE [LARGE SCALE GENOMIC DNA]</scope>
    <source>
        <strain evidence="4 5">OF02-6LB</strain>
    </source>
</reference>
<name>A0A413JCM4_9BACE</name>
<keyword evidence="1" id="KW-0807">Transducer</keyword>
<feature type="region of interest" description="Disordered" evidence="2">
    <location>
        <begin position="555"/>
        <end position="575"/>
    </location>
</feature>
<feature type="domain" description="Methyl-accepting transducer" evidence="3">
    <location>
        <begin position="511"/>
        <end position="747"/>
    </location>
</feature>
<evidence type="ECO:0000256" key="1">
    <source>
        <dbReference type="PROSITE-ProRule" id="PRU00284"/>
    </source>
</evidence>
<comment type="caution">
    <text evidence="4">The sequence shown here is derived from an EMBL/GenBank/DDBJ whole genome shotgun (WGS) entry which is preliminary data.</text>
</comment>
<dbReference type="RefSeq" id="WP_122133992.1">
    <property type="nucleotide sequence ID" value="NZ_JADNGD010000002.1"/>
</dbReference>
<evidence type="ECO:0000256" key="2">
    <source>
        <dbReference type="SAM" id="MobiDB-lite"/>
    </source>
</evidence>
<dbReference type="GO" id="GO:0016020">
    <property type="term" value="C:membrane"/>
    <property type="evidence" value="ECO:0007669"/>
    <property type="project" value="InterPro"/>
</dbReference>
<accession>A0A413JCM4</accession>
<evidence type="ECO:0000259" key="3">
    <source>
        <dbReference type="PROSITE" id="PS50111"/>
    </source>
</evidence>
<feature type="region of interest" description="Disordered" evidence="2">
    <location>
        <begin position="1"/>
        <end position="20"/>
    </location>
</feature>
<evidence type="ECO:0000313" key="4">
    <source>
        <dbReference type="EMBL" id="RGY29548.1"/>
    </source>
</evidence>
<feature type="region of interest" description="Disordered" evidence="2">
    <location>
        <begin position="725"/>
        <end position="745"/>
    </location>
</feature>
<organism evidence="4 5">
    <name type="scientific">Bacteroides caccae</name>
    <dbReference type="NCBI Taxonomy" id="47678"/>
    <lineage>
        <taxon>Bacteria</taxon>
        <taxon>Pseudomonadati</taxon>
        <taxon>Bacteroidota</taxon>
        <taxon>Bacteroidia</taxon>
        <taxon>Bacteroidales</taxon>
        <taxon>Bacteroidaceae</taxon>
        <taxon>Bacteroides</taxon>
    </lineage>
</organism>